<sequence length="541" mass="61894">MFPKKHSFAYSYLLAGVPVGPKQHHGRYGSMLSVDNNLKPWPANRKGWFHIQGSDYLDRGNENLDLNGKLTQYLRSQGISDHEWHHAYLVTAPKFFGYSFNPVSFWYIYSEKNQLVMMILEVNNTFDERRMYLLKATGSENSGVPNEDDRKHSGTSHISKFTNVWAKDFHVSPFNSRLGSYSLAAVDPFYQDPPRVDNNIVLRSSEKHPKLVARIFSEDSPKDPSLLTASQVLAFIGSWWWVGFLTFPRILKEAYKLYFKRSLQVFFRPEVVPTSIGRRSTKIERDLESFFRRYLAHVVSQADGTIKISYTPAPGLGGPQELLPLNTSNAKATDLLEIKVTSPAFYSRFVHYNHTAEALDRECLFTDERNRTVWISNPQVLTMLSLQHREAIELPSGFDYFADSVGWQLLRFLRCPPAAPSYPDAEKADSPAFVREDIRPKNFSAFDKYVMQHCADGWLYRRCVITLFLAERTVFGFTEVIDFLDVVVRICLILGTSWVVPNHLMNLYRFGEAGALTGGFTILKALAFNTIHVWSSIKGAF</sequence>
<name>A0ABQ8GK25_9PEZI</name>
<evidence type="ECO:0000313" key="1">
    <source>
        <dbReference type="EMBL" id="KAH7055752.1"/>
    </source>
</evidence>
<organism evidence="1 2">
    <name type="scientific">Macrophomina phaseolina</name>
    <dbReference type="NCBI Taxonomy" id="35725"/>
    <lineage>
        <taxon>Eukaryota</taxon>
        <taxon>Fungi</taxon>
        <taxon>Dikarya</taxon>
        <taxon>Ascomycota</taxon>
        <taxon>Pezizomycotina</taxon>
        <taxon>Dothideomycetes</taxon>
        <taxon>Dothideomycetes incertae sedis</taxon>
        <taxon>Botryosphaeriales</taxon>
        <taxon>Botryosphaeriaceae</taxon>
        <taxon>Macrophomina</taxon>
    </lineage>
</organism>
<dbReference type="PANTHER" id="PTHR33973">
    <property type="entry name" value="OS07G0153300 PROTEIN"/>
    <property type="match status" value="1"/>
</dbReference>
<protein>
    <recommendedName>
        <fullName evidence="3">DUF1365-domain-containing protein</fullName>
    </recommendedName>
</protein>
<proteinExistence type="predicted"/>
<evidence type="ECO:0000313" key="2">
    <source>
        <dbReference type="Proteomes" id="UP000774617"/>
    </source>
</evidence>
<evidence type="ECO:0008006" key="3">
    <source>
        <dbReference type="Google" id="ProtNLM"/>
    </source>
</evidence>
<reference evidence="1 2" key="1">
    <citation type="journal article" date="2021" name="Nat. Commun.">
        <title>Genetic determinants of endophytism in the Arabidopsis root mycobiome.</title>
        <authorList>
            <person name="Mesny F."/>
            <person name="Miyauchi S."/>
            <person name="Thiergart T."/>
            <person name="Pickel B."/>
            <person name="Atanasova L."/>
            <person name="Karlsson M."/>
            <person name="Huettel B."/>
            <person name="Barry K.W."/>
            <person name="Haridas S."/>
            <person name="Chen C."/>
            <person name="Bauer D."/>
            <person name="Andreopoulos W."/>
            <person name="Pangilinan J."/>
            <person name="LaButti K."/>
            <person name="Riley R."/>
            <person name="Lipzen A."/>
            <person name="Clum A."/>
            <person name="Drula E."/>
            <person name="Henrissat B."/>
            <person name="Kohler A."/>
            <person name="Grigoriev I.V."/>
            <person name="Martin F.M."/>
            <person name="Hacquard S."/>
        </authorList>
    </citation>
    <scope>NUCLEOTIDE SEQUENCE [LARGE SCALE GENOMIC DNA]</scope>
    <source>
        <strain evidence="1 2">MPI-SDFR-AT-0080</strain>
    </source>
</reference>
<gene>
    <name evidence="1" type="ORF">B0J12DRAFT_697548</name>
</gene>
<comment type="caution">
    <text evidence="1">The sequence shown here is derived from an EMBL/GenBank/DDBJ whole genome shotgun (WGS) entry which is preliminary data.</text>
</comment>
<keyword evidence="2" id="KW-1185">Reference proteome</keyword>
<dbReference type="EMBL" id="JAGTJR010000008">
    <property type="protein sequence ID" value="KAH7055752.1"/>
    <property type="molecule type" value="Genomic_DNA"/>
</dbReference>
<dbReference type="Proteomes" id="UP000774617">
    <property type="component" value="Unassembled WGS sequence"/>
</dbReference>
<dbReference type="InterPro" id="IPR010775">
    <property type="entry name" value="DUF1365"/>
</dbReference>
<accession>A0ABQ8GK25</accession>
<dbReference type="PANTHER" id="PTHR33973:SF4">
    <property type="entry name" value="OS07G0153300 PROTEIN"/>
    <property type="match status" value="1"/>
</dbReference>
<dbReference type="Pfam" id="PF07103">
    <property type="entry name" value="DUF1365"/>
    <property type="match status" value="1"/>
</dbReference>